<dbReference type="SUPFAM" id="SSF53850">
    <property type="entry name" value="Periplasmic binding protein-like II"/>
    <property type="match status" value="1"/>
</dbReference>
<evidence type="ECO:0000256" key="3">
    <source>
        <dbReference type="ARBA" id="ARBA00023125"/>
    </source>
</evidence>
<keyword evidence="7" id="KW-1185">Reference proteome</keyword>
<sequence>MDRWTEVELFIQIVERQGLSKAGMALDMSKAAVTRHLASLEERLGTRLIERNSRSLRVTEVGRQFYERCRGLHAEMLEAEQAINASTLRPTGVLTVTASLSFSMLHLAPLVPAYRARFPDVRINIVAANRYMDLIDSGIDLAIRTREYEPDSSITVRKLASTRRVLVATPGYLAEHGTPGSVEELAKHHLLQYSLANRADELHFRRDGLERVLKIEPLMQANDGQVLRAAALKGLGILVQPKYIVYDDIVASRLVPVLDDYRLPDLTINLAYPSRKYLSAKCRTFVDFLIEHFNEMDYERKWMG</sequence>
<dbReference type="Pfam" id="PF00126">
    <property type="entry name" value="HTH_1"/>
    <property type="match status" value="1"/>
</dbReference>
<dbReference type="GO" id="GO:0003700">
    <property type="term" value="F:DNA-binding transcription factor activity"/>
    <property type="evidence" value="ECO:0007669"/>
    <property type="project" value="InterPro"/>
</dbReference>
<dbReference type="Gene3D" id="3.40.190.290">
    <property type="match status" value="1"/>
</dbReference>
<evidence type="ECO:0000256" key="4">
    <source>
        <dbReference type="ARBA" id="ARBA00023163"/>
    </source>
</evidence>
<dbReference type="InterPro" id="IPR036388">
    <property type="entry name" value="WH-like_DNA-bd_sf"/>
</dbReference>
<dbReference type="InterPro" id="IPR000847">
    <property type="entry name" value="LysR_HTH_N"/>
</dbReference>
<name>A0A370NIE0_9BURK</name>
<organism evidence="6 7">
    <name type="scientific">Cupriavidus lacunae</name>
    <dbReference type="NCBI Taxonomy" id="2666307"/>
    <lineage>
        <taxon>Bacteria</taxon>
        <taxon>Pseudomonadati</taxon>
        <taxon>Pseudomonadota</taxon>
        <taxon>Betaproteobacteria</taxon>
        <taxon>Burkholderiales</taxon>
        <taxon>Burkholderiaceae</taxon>
        <taxon>Cupriavidus</taxon>
    </lineage>
</organism>
<feature type="domain" description="HTH lysR-type" evidence="5">
    <location>
        <begin position="1"/>
        <end position="59"/>
    </location>
</feature>
<keyword evidence="4" id="KW-0804">Transcription</keyword>
<dbReference type="EMBL" id="QKWJ01000102">
    <property type="protein sequence ID" value="RDK05328.1"/>
    <property type="molecule type" value="Genomic_DNA"/>
</dbReference>
<comment type="similarity">
    <text evidence="1">Belongs to the LysR transcriptional regulatory family.</text>
</comment>
<dbReference type="InterPro" id="IPR005119">
    <property type="entry name" value="LysR_subst-bd"/>
</dbReference>
<dbReference type="CDD" id="cd08422">
    <property type="entry name" value="PBP2_CrgA_like"/>
    <property type="match status" value="1"/>
</dbReference>
<evidence type="ECO:0000313" key="7">
    <source>
        <dbReference type="Proteomes" id="UP000255165"/>
    </source>
</evidence>
<dbReference type="InterPro" id="IPR058163">
    <property type="entry name" value="LysR-type_TF_proteobact-type"/>
</dbReference>
<comment type="caution">
    <text evidence="6">The sequence shown here is derived from an EMBL/GenBank/DDBJ whole genome shotgun (WGS) entry which is preliminary data.</text>
</comment>
<dbReference type="PANTHER" id="PTHR30537:SF5">
    <property type="entry name" value="HTH-TYPE TRANSCRIPTIONAL ACTIVATOR TTDR-RELATED"/>
    <property type="match status" value="1"/>
</dbReference>
<dbReference type="GO" id="GO:0043565">
    <property type="term" value="F:sequence-specific DNA binding"/>
    <property type="evidence" value="ECO:0007669"/>
    <property type="project" value="TreeGrafter"/>
</dbReference>
<dbReference type="RefSeq" id="WP_115216177.1">
    <property type="nucleotide sequence ID" value="NZ_QKWJ01000102.1"/>
</dbReference>
<dbReference type="Proteomes" id="UP000255165">
    <property type="component" value="Unassembled WGS sequence"/>
</dbReference>
<evidence type="ECO:0000259" key="5">
    <source>
        <dbReference type="PROSITE" id="PS50931"/>
    </source>
</evidence>
<dbReference type="Gene3D" id="1.10.10.10">
    <property type="entry name" value="Winged helix-like DNA-binding domain superfamily/Winged helix DNA-binding domain"/>
    <property type="match status" value="1"/>
</dbReference>
<dbReference type="InterPro" id="IPR036390">
    <property type="entry name" value="WH_DNA-bd_sf"/>
</dbReference>
<reference evidence="7" key="1">
    <citation type="submission" date="2018-06" db="EMBL/GenBank/DDBJ databases">
        <authorList>
            <person name="Feng T."/>
            <person name="Jeon C.O."/>
        </authorList>
    </citation>
    <scope>NUCLEOTIDE SEQUENCE [LARGE SCALE GENOMIC DNA]</scope>
    <source>
        <strain evidence="7">S23</strain>
    </source>
</reference>
<dbReference type="SUPFAM" id="SSF46785">
    <property type="entry name" value="Winged helix' DNA-binding domain"/>
    <property type="match status" value="1"/>
</dbReference>
<dbReference type="PROSITE" id="PS50931">
    <property type="entry name" value="HTH_LYSR"/>
    <property type="match status" value="1"/>
</dbReference>
<evidence type="ECO:0000256" key="1">
    <source>
        <dbReference type="ARBA" id="ARBA00009437"/>
    </source>
</evidence>
<dbReference type="FunFam" id="1.10.10.10:FF:000001">
    <property type="entry name" value="LysR family transcriptional regulator"/>
    <property type="match status" value="1"/>
</dbReference>
<gene>
    <name evidence="6" type="ORF">DN412_37555</name>
</gene>
<keyword evidence="2" id="KW-0805">Transcription regulation</keyword>
<dbReference type="PANTHER" id="PTHR30537">
    <property type="entry name" value="HTH-TYPE TRANSCRIPTIONAL REGULATOR"/>
    <property type="match status" value="1"/>
</dbReference>
<dbReference type="GO" id="GO:0006351">
    <property type="term" value="P:DNA-templated transcription"/>
    <property type="evidence" value="ECO:0007669"/>
    <property type="project" value="TreeGrafter"/>
</dbReference>
<protein>
    <submittedName>
        <fullName evidence="6">LysR family transcriptional regulator</fullName>
    </submittedName>
</protein>
<keyword evidence="3" id="KW-0238">DNA-binding</keyword>
<dbReference type="Pfam" id="PF03466">
    <property type="entry name" value="LysR_substrate"/>
    <property type="match status" value="1"/>
</dbReference>
<evidence type="ECO:0000313" key="6">
    <source>
        <dbReference type="EMBL" id="RDK05328.1"/>
    </source>
</evidence>
<accession>A0A370NIE0</accession>
<dbReference type="AlphaFoldDB" id="A0A370NIE0"/>
<evidence type="ECO:0000256" key="2">
    <source>
        <dbReference type="ARBA" id="ARBA00023015"/>
    </source>
</evidence>
<proteinExistence type="inferred from homology"/>